<protein>
    <submittedName>
        <fullName evidence="1">Uncharacterized protein</fullName>
    </submittedName>
</protein>
<name>A0A3P3QY09_9FIRM</name>
<gene>
    <name evidence="1" type="ORF">EHV10_09915</name>
</gene>
<dbReference type="EMBL" id="RRCO01000004">
    <property type="protein sequence ID" value="RRJ25203.1"/>
    <property type="molecule type" value="Genomic_DNA"/>
</dbReference>
<keyword evidence="2" id="KW-1185">Reference proteome</keyword>
<evidence type="ECO:0000313" key="2">
    <source>
        <dbReference type="Proteomes" id="UP000272490"/>
    </source>
</evidence>
<accession>A0A3P3QY09</accession>
<organism evidence="1 2">
    <name type="scientific">Lachnoanaerobaculum gingivalis</name>
    <dbReference type="NCBI Taxonomy" id="2490855"/>
    <lineage>
        <taxon>Bacteria</taxon>
        <taxon>Bacillati</taxon>
        <taxon>Bacillota</taxon>
        <taxon>Clostridia</taxon>
        <taxon>Lachnospirales</taxon>
        <taxon>Lachnospiraceae</taxon>
        <taxon>Lachnoanaerobaculum</taxon>
    </lineage>
</organism>
<dbReference type="RefSeq" id="WP_128674514.1">
    <property type="nucleotide sequence ID" value="NZ_RRCO01000004.1"/>
</dbReference>
<dbReference type="OrthoDB" id="2215391at2"/>
<dbReference type="Proteomes" id="UP000272490">
    <property type="component" value="Unassembled WGS sequence"/>
</dbReference>
<proteinExistence type="predicted"/>
<dbReference type="AlphaFoldDB" id="A0A3P3QY09"/>
<sequence>MDLFEYIKNRNEINTLLMKECDICFYKQISEVQFSENNEVYSMECKAFAHDASGGEFVFLEDGSIGFIGSEGEVGRVAESLEDLLNFLISGGNIFDFNCKQIYQSESLLEAFCTGYILKAREECEAKGMDLDNIRAGIAKELSLCFDPDKLSYMAMSFYKAATREPAFTCKYMDEEDEYFCDSILSDNIGLWITELTGMTKEEIESGRVKE</sequence>
<reference evidence="1 2" key="1">
    <citation type="submission" date="2018-11" db="EMBL/GenBank/DDBJ databases">
        <title>Genome sequencing of Lachnoanaerobaculum sp. KCOM 2030 (= ChDC B114).</title>
        <authorList>
            <person name="Kook J.-K."/>
            <person name="Park S.-N."/>
            <person name="Lim Y.K."/>
        </authorList>
    </citation>
    <scope>NUCLEOTIDE SEQUENCE [LARGE SCALE GENOMIC DNA]</scope>
    <source>
        <strain evidence="1 2">KCOM 2030</strain>
    </source>
</reference>
<comment type="caution">
    <text evidence="1">The sequence shown here is derived from an EMBL/GenBank/DDBJ whole genome shotgun (WGS) entry which is preliminary data.</text>
</comment>
<evidence type="ECO:0000313" key="1">
    <source>
        <dbReference type="EMBL" id="RRJ25203.1"/>
    </source>
</evidence>